<protein>
    <submittedName>
        <fullName evidence="1">Uncharacterized protein</fullName>
    </submittedName>
</protein>
<evidence type="ECO:0000313" key="1">
    <source>
        <dbReference type="EMBL" id="SUG70093.1"/>
    </source>
</evidence>
<evidence type="ECO:0000313" key="2">
    <source>
        <dbReference type="Proteomes" id="UP000255534"/>
    </source>
</evidence>
<reference evidence="1 2" key="1">
    <citation type="submission" date="2018-06" db="EMBL/GenBank/DDBJ databases">
        <authorList>
            <consortium name="Pathogen Informatics"/>
            <person name="Doyle S."/>
        </authorList>
    </citation>
    <scope>NUCLEOTIDE SEQUENCE [LARGE SCALE GENOMIC DNA]</scope>
    <source>
        <strain evidence="1 2">NCTC5798</strain>
    </source>
</reference>
<dbReference type="AlphaFoldDB" id="A0A379UQE5"/>
<dbReference type="Proteomes" id="UP000255534">
    <property type="component" value="Unassembled WGS sequence"/>
</dbReference>
<name>A0A379UQE5_SALET</name>
<sequence>MSLKHGDAEGFFRAKVVIKRPFRHLGGFEQFAKPHAGKTPLHTKLLAGGQQMFAGIVFGLLIHDRQYSRPVGLLQAELP</sequence>
<dbReference type="EMBL" id="UGXK01000001">
    <property type="protein sequence ID" value="SUG70093.1"/>
    <property type="molecule type" value="Genomic_DNA"/>
</dbReference>
<proteinExistence type="predicted"/>
<accession>A0A379UQE5</accession>
<organism evidence="1 2">
    <name type="scientific">Salmonella enterica I</name>
    <dbReference type="NCBI Taxonomy" id="59201"/>
    <lineage>
        <taxon>Bacteria</taxon>
        <taxon>Pseudomonadati</taxon>
        <taxon>Pseudomonadota</taxon>
        <taxon>Gammaproteobacteria</taxon>
        <taxon>Enterobacterales</taxon>
        <taxon>Enterobacteriaceae</taxon>
        <taxon>Salmonella</taxon>
    </lineage>
</organism>
<gene>
    <name evidence="1" type="ORF">NCTC5798_01195</name>
</gene>